<dbReference type="SMART" id="SM00089">
    <property type="entry name" value="PKD"/>
    <property type="match status" value="3"/>
</dbReference>
<dbReference type="GO" id="GO:0004553">
    <property type="term" value="F:hydrolase activity, hydrolyzing O-glycosyl compounds"/>
    <property type="evidence" value="ECO:0007669"/>
    <property type="project" value="UniProtKB-ARBA"/>
</dbReference>
<dbReference type="SUPFAM" id="SSF49899">
    <property type="entry name" value="Concanavalin A-like lectins/glucanases"/>
    <property type="match status" value="1"/>
</dbReference>
<dbReference type="InterPro" id="IPR044023">
    <property type="entry name" value="Ig_7"/>
</dbReference>
<name>A0A5B8YF96_9FLAO</name>
<dbReference type="KEGG" id="anp:FK178_00130"/>
<dbReference type="InterPro" id="IPR022409">
    <property type="entry name" value="PKD/Chitinase_dom"/>
</dbReference>
<dbReference type="Proteomes" id="UP000321954">
    <property type="component" value="Chromosome"/>
</dbReference>
<dbReference type="Pfam" id="PF19081">
    <property type="entry name" value="Ig_7"/>
    <property type="match status" value="2"/>
</dbReference>
<dbReference type="InterPro" id="IPR045829">
    <property type="entry name" value="PKD_6"/>
</dbReference>
<dbReference type="InterPro" id="IPR013783">
    <property type="entry name" value="Ig-like_fold"/>
</dbReference>
<gene>
    <name evidence="3" type="ORF">FK178_00130</name>
</gene>
<dbReference type="Gene3D" id="2.60.120.200">
    <property type="match status" value="1"/>
</dbReference>
<sequence length="3243" mass="342262">MEKKLLSGFFIISLFLLVSFSGYGQCPTSVSISSDKGNTICAGTEVTFTASANGGTNLAYQWQIGQVNQNNETNSTFKTSSLTNGQKVRVVVTSTAEGFETCSISSSEITMTVNVVRTPTVSISSNKTSICPGESVTYTASNTFGGTSPQYSFYLNGETSTLQTGSSNTFTTTTLDNGDRIRVVLTSNLECVTSSTAEVTSSAITVRAGTPVKPGTISAAETAICPGASQTYSISPVTGASSYQWTLPSGWAGNSTSTSITATAGTNSGTISVKAINDCGTGEAENIEITVKAGTPAVPNNISGETAVCPGVSQTYSITDVANASVYIWTLPSGWSGTSTTNSITVTTGPSGSGNISVQAKNDCGTSTARNLAVSVKAGTPAQPGTITGTAEVCPGVSQTYSITAVTGATSYIWTLPNSGWTGTSTTNSITVTSGTTGGNISVKATNDCGTSVEQTLALTVKAGTPATPGTINGATTICPGDVETYSFDAVSGATEYIWSLPSGFSAPSTTTASPSIDITAGNSGSGTITVKAVNSCGTSATSSISISINNPVPVMSGTITGPAEMCSTATGLQYSIPAITNATEYVWTVPSGWTITGGTGTRTITVSASSNSGNIFVIAKNTCGDSASSANFAVTSVTGVPATPGALTAPNLPTGAICPPATGIQFTVPTVTGANSYLWTLPTGWEITSGAGSNSITVRVNSTAATTANASVSVQAVNICGNSEKSTLSGIAIDNHVVTNAGADQTVCKVISPISIEGTYSFSGTNANLKPTWSAPTGMGSFDNASKLAAKFTPTQAALDAGSVIITLTTDAPSGACGPGKDEMKITFKPLITATIAATSPACNGNTSTLTFTGTPNSRITYKKDNGANQTVDIGASGTAIVTTAVLTANATYSLVSGLYLDTPACSNALTGSATITITAKPTAVIAYSAAPFCTALSTGQTPSLTGTGAYTGGTYSSTTGLTIDSSTGAVTPSTSTPGTYTVTYKTPASGGCEEIIATTEITITKQPTASITYSGIPFCTSDSDSKPVTLSGTDGFSGGTFSAPAGLTIDATTGAITASSSTAGTYLITYETPSAGGCSPVPATTEIVITKAPTVTISYPDAPFCLADTSEKEVTIEGTDAYTGGTYSAMAGLSINSSSGAIDPAASSVGTYTVSYKTPATAGCGEVTATTEVSITQTPFVEIAYDGPFCTADETAQSVNFTNGIGIYEGGTFSSNPGGLDLDPSTGAINPKTSNPDTYKVTYTIPASLGCDAVVVETEVTITLMPQVSISYETPLCNTDDAIAVSYSSTMGDYTGGIFSATSGLVIEADGSINPQASTPGIHTITYSKETEGDGCAIIEATTQVEIFEKVQITTQPVNFGTCSTNPASFEVVATGDNLAYQWYKKDTGGTFVQINGETNPTLSFSNATSTNAGEYYVVVSSSNAVCASETSDPVTLNIDEDIVIIKPAEDITICEDDYESLSFDYEAHANGAELTFQWIKDGNPINEVADKYVMTKSGPTGTDGVYTGTLTILNIDSNDDGIYAVIIDGPDYFTCPEATSKSFTFRVNKRPDKPVTATVEYCLNATPTALTATKANEDNELLWYSYDASSTEYTYLGTSVTPTTETAGTTSYWVTQKQPNSCESDPAELVVTVYDKPQPIATETIQFSFCFNETVTDPISLTPAEGTTLNWYDAENATTALSSAPTPNTGEVKLTSYWVSQTLTSTGCESERTKVDIIINELPNVQINIADGFASEICLNSSTKLVASGATNYMWYFNNAEIGTDPEVTVTGNTVGTFEYKVIGTDANGCINENVFSINVEEPSQGGTVSGPSSVCVSNNAGTLTVADFKGEILRWESTTDGTNWAAISMTTENLDFQNISGTTTFRAIVKNGVCDEVPSTEIAVSIDPLPIGGELAFENFGRVLETCSNPGSDYNVPINLTGETGTVVRWRYAQSTATSWSTVMVNGEPFTGKTLTAELIKSLGLNQTTIFEVEMTSGACTPNVFSQNATLSIISSDIAPNPVTVTPGVVCIGELVTLSASSGYGNASDVMSGGDFNNANSLTNEGWRVRRDGSTTNLDFPASGNNTRPNIWSNTNDQPFYTANINNPTTGSNQTWDSGDKKFAIVTGKNASTLETPVFNTYAMESATLTFDQGYNLTEGAIIRVEISTDGGANYQSILYEVVGPATSESYNRFGSTSDPRNKISIDLASYLGQGNLRIRWHFIGARDGDVWAIDGLSVPEGPSGVEMIWTDYTDPDNPVEIGRNNSEQWEPSLIGLNEFEIKTRLTFDSTGAQCPVVENSSTINVFVFDQYTSKATALGGSCGFENVQLKGSIENSGLNKMKTFPTADGYSAKWEVVTKPAGYTFSEAHFSPSIKDTAAIFSPGIEGEYTLQYSLSRPEDQYKNESCPPVYEKITFTVKACTTLDFDGIDDFVDLGEGYTGDYSIEAWIRPEAATGTIISTPQLEINMSDLSGLVSTNGRWYHIAVDSDGKLYVDGIAKGTTISGTGDVKRSFIGARWNAPNTENHFSGWIEEVRIWNTKISEKNIRFTMNQRLKDTGNIGVQVDMVHPDAPEFGSLAGYYQLLTTSILNGGYTPDLSGSPVNGKLRNMTTTQENTAPLPYFTKQDGSWDADATWAYPDVWQIPNSGGLDWNIVRTKHNVNSTRDISVLGLISEVNTLDMVGDIPANESHELVGTGKALTISHYLKLDGIIDLNGESQLLQPELSIVDPASTGHLDRDQQGKRNSFIYNYWSSPVSATSINGGYSVGGVLLNGTNPASPISISFPASHAAADGARSPNSLIISAYWLWKFSPATANAYSEWKHIGSTGTVNSGEGFTMKGTDGYARMADGQNYTFRGKPHNGDLTLPDLSVDQNYLIGNPYPSAIDAHEFIRDNLKDVSGGKNDRNVFDGSLYFWDHFQEVSHILKEYIGGYAVLNIGGAVPAASVDERIDNTGEPNNKIPGPYIPVAQGFMINSTTLESAFPILGGKVKFKNSQRKFEIEGGFGSNSLFLKPETGEKNVKAKDTEFKKIRLSFSSPVGYWRQILVGAIPGTTDAFDLGYDAHLFDNNIEDMYFLQGENKLVIQSIADFNKDRIIPLGIKVKENKEFRIRLDTLENGNNELNIYLNDKLKDSIHDLRKSAYFSTSEPGTIHDRFEIIFSKDEEVLPPVEPGPDGKDYGIVLRVRHSYANRQIQILNPEQIEISNLYLFDLNGNLLEDYDQITNEKEIILPVRGYSSGVYILKMYVSDKVITKKIIISN</sequence>
<dbReference type="GO" id="GO:0005975">
    <property type="term" value="P:carbohydrate metabolic process"/>
    <property type="evidence" value="ECO:0007669"/>
    <property type="project" value="UniProtKB-ARBA"/>
</dbReference>
<dbReference type="NCBIfam" id="TIGR04183">
    <property type="entry name" value="Por_Secre_tail"/>
    <property type="match status" value="1"/>
</dbReference>
<reference evidence="3 4" key="1">
    <citation type="submission" date="2019-08" db="EMBL/GenBank/DDBJ databases">
        <title>Antarcticibacterium arcticum sp. nov., a bacterium isolated from marine sediment of the Canadian Beaufort Sea.</title>
        <authorList>
            <person name="Lee Y.M."/>
            <person name="Baek K."/>
            <person name="Lee D.-H."/>
            <person name="Shin S.C."/>
            <person name="Jin Y.K."/>
            <person name="Park Y."/>
        </authorList>
    </citation>
    <scope>NUCLEOTIDE SEQUENCE [LARGE SCALE GENOMIC DNA]</scope>
    <source>
        <strain evidence="3 4">PAMC 28998</strain>
    </source>
</reference>
<proteinExistence type="predicted"/>
<evidence type="ECO:0000313" key="4">
    <source>
        <dbReference type="Proteomes" id="UP000321954"/>
    </source>
</evidence>
<dbReference type="EMBL" id="CP042476">
    <property type="protein sequence ID" value="QED36231.1"/>
    <property type="molecule type" value="Genomic_DNA"/>
</dbReference>
<dbReference type="InterPro" id="IPR013320">
    <property type="entry name" value="ConA-like_dom_sf"/>
</dbReference>
<dbReference type="SUPFAM" id="SSF48726">
    <property type="entry name" value="Immunoglobulin"/>
    <property type="match status" value="2"/>
</dbReference>
<feature type="domain" description="PKD/Chitinase" evidence="2">
    <location>
        <begin position="1352"/>
        <end position="1444"/>
    </location>
</feature>
<dbReference type="InterPro" id="IPR026444">
    <property type="entry name" value="Secre_tail"/>
</dbReference>
<keyword evidence="1" id="KW-0732">Signal</keyword>
<dbReference type="Pfam" id="PF19408">
    <property type="entry name" value="PKD_6"/>
    <property type="match status" value="6"/>
</dbReference>
<evidence type="ECO:0000313" key="3">
    <source>
        <dbReference type="EMBL" id="QED36231.1"/>
    </source>
</evidence>
<dbReference type="OrthoDB" id="2582440at2"/>
<protein>
    <submittedName>
        <fullName evidence="3">T9SS type A sorting domain-containing protein</fullName>
    </submittedName>
</protein>
<feature type="domain" description="PKD/Chitinase" evidence="2">
    <location>
        <begin position="1727"/>
        <end position="1806"/>
    </location>
</feature>
<dbReference type="InterPro" id="IPR036179">
    <property type="entry name" value="Ig-like_dom_sf"/>
</dbReference>
<evidence type="ECO:0000259" key="2">
    <source>
        <dbReference type="SMART" id="SM00089"/>
    </source>
</evidence>
<evidence type="ECO:0000256" key="1">
    <source>
        <dbReference type="ARBA" id="ARBA00022729"/>
    </source>
</evidence>
<organism evidence="3 4">
    <name type="scientific">Antarcticibacterium arcticum</name>
    <dbReference type="NCBI Taxonomy" id="2585771"/>
    <lineage>
        <taxon>Bacteria</taxon>
        <taxon>Pseudomonadati</taxon>
        <taxon>Bacteroidota</taxon>
        <taxon>Flavobacteriia</taxon>
        <taxon>Flavobacteriales</taxon>
        <taxon>Flavobacteriaceae</taxon>
        <taxon>Antarcticibacterium</taxon>
    </lineage>
</organism>
<keyword evidence="4" id="KW-1185">Reference proteome</keyword>
<accession>A0A5B8YF96</accession>
<dbReference type="Gene3D" id="2.60.40.10">
    <property type="entry name" value="Immunoglobulins"/>
    <property type="match status" value="3"/>
</dbReference>
<dbReference type="RefSeq" id="WP_146829841.1">
    <property type="nucleotide sequence ID" value="NZ_CP042476.1"/>
</dbReference>
<feature type="domain" description="PKD/Chitinase" evidence="2">
    <location>
        <begin position="29"/>
        <end position="118"/>
    </location>
</feature>